<organism evidence="2 3">
    <name type="scientific">Veillonella rodentium</name>
    <dbReference type="NCBI Taxonomy" id="248315"/>
    <lineage>
        <taxon>Bacteria</taxon>
        <taxon>Bacillati</taxon>
        <taxon>Bacillota</taxon>
        <taxon>Negativicutes</taxon>
        <taxon>Veillonellales</taxon>
        <taxon>Veillonellaceae</taxon>
        <taxon>Veillonella</taxon>
    </lineage>
</organism>
<keyword evidence="3" id="KW-1185">Reference proteome</keyword>
<proteinExistence type="predicted"/>
<feature type="domain" description="Coenzyme F420:L-glutamate ligase-like" evidence="1">
    <location>
        <begin position="11"/>
        <end position="154"/>
    </location>
</feature>
<gene>
    <name evidence="2" type="ORF">SAMEA44547418_00449</name>
</gene>
<dbReference type="AlphaFoldDB" id="A0A239YK73"/>
<protein>
    <submittedName>
        <fullName evidence="2">F420-0--gamma-glutamyl ligase</fullName>
    </submittedName>
</protein>
<dbReference type="EMBL" id="LT906470">
    <property type="protein sequence ID" value="SNV59207.1"/>
    <property type="molecule type" value="Genomic_DNA"/>
</dbReference>
<evidence type="ECO:0000259" key="1">
    <source>
        <dbReference type="Pfam" id="PF01996"/>
    </source>
</evidence>
<evidence type="ECO:0000313" key="2">
    <source>
        <dbReference type="EMBL" id="SNV59207.1"/>
    </source>
</evidence>
<sequence length="216" mass="23141">MAELELVTVPTRILTDNDDIVDAIIEYGGHNIGPEDIVCVAESVVAITQGHFTRPEELTPSWQARLINRFVPAEGSMSSVYGMQAAMEIDGKWKVLGAFILGALAKIFRKNGVFYSISRAAALADDVTGTMPPFDKHIVYGPKNPDKVAEKIVSRTGCYGAVVADVNDLKRSAVLGTSSGVDAGKIAKLLIDNPFGNDSQMTPIVIIKNYASVSAK</sequence>
<reference evidence="2 3" key="1">
    <citation type="submission" date="2017-06" db="EMBL/GenBank/DDBJ databases">
        <authorList>
            <consortium name="Pathogen Informatics"/>
        </authorList>
    </citation>
    <scope>NUCLEOTIDE SEQUENCE [LARGE SCALE GENOMIC DNA]</scope>
    <source>
        <strain evidence="2 3">NCTC12018</strain>
    </source>
</reference>
<dbReference type="RefSeq" id="WP_095065370.1">
    <property type="nucleotide sequence ID" value="NZ_LT906470.1"/>
</dbReference>
<dbReference type="InterPro" id="IPR002847">
    <property type="entry name" value="F420-0_gamma-glut_ligase-dom"/>
</dbReference>
<name>A0A239YK73_9FIRM</name>
<evidence type="ECO:0000313" key="3">
    <source>
        <dbReference type="Proteomes" id="UP000214973"/>
    </source>
</evidence>
<dbReference type="Gene3D" id="3.30.1330.100">
    <property type="entry name" value="CofE-like"/>
    <property type="match status" value="1"/>
</dbReference>
<dbReference type="SUPFAM" id="SSF144010">
    <property type="entry name" value="CofE-like"/>
    <property type="match status" value="1"/>
</dbReference>
<accession>A0A239YK73</accession>
<dbReference type="Proteomes" id="UP000214973">
    <property type="component" value="Chromosome 1"/>
</dbReference>
<dbReference type="GO" id="GO:0016874">
    <property type="term" value="F:ligase activity"/>
    <property type="evidence" value="ECO:0007669"/>
    <property type="project" value="UniProtKB-KW"/>
</dbReference>
<dbReference type="KEGG" id="vrm:44547418_00449"/>
<dbReference type="Pfam" id="PF01996">
    <property type="entry name" value="F420_ligase"/>
    <property type="match status" value="1"/>
</dbReference>
<keyword evidence="2" id="KW-0436">Ligase</keyword>